<dbReference type="PROSITE" id="PS50817">
    <property type="entry name" value="INTEIN_N_TER"/>
    <property type="match status" value="1"/>
</dbReference>
<dbReference type="SUPFAM" id="SSF51294">
    <property type="entry name" value="Hedgehog/intein (Hint) domain"/>
    <property type="match status" value="1"/>
</dbReference>
<evidence type="ECO:0000256" key="1">
    <source>
        <dbReference type="SAM" id="MobiDB-lite"/>
    </source>
</evidence>
<dbReference type="RefSeq" id="WP_071166362.1">
    <property type="nucleotide sequence ID" value="NZ_CP017781.1"/>
</dbReference>
<dbReference type="EMBL" id="CP017781">
    <property type="protein sequence ID" value="AOZ69716.1"/>
    <property type="molecule type" value="Genomic_DNA"/>
</dbReference>
<reference evidence="3 4" key="1">
    <citation type="submission" date="2016-10" db="EMBL/GenBank/DDBJ databases">
        <title>Rhodobacter sp. LPB0142, isolated from sea water.</title>
        <authorList>
            <person name="Kim E."/>
            <person name="Yi H."/>
        </authorList>
    </citation>
    <scope>NUCLEOTIDE SEQUENCE [LARGE SCALE GENOMIC DNA]</scope>
    <source>
        <strain evidence="3 4">LPB0142</strain>
    </source>
</reference>
<dbReference type="InterPro" id="IPR036844">
    <property type="entry name" value="Hint_dom_sf"/>
</dbReference>
<dbReference type="Gene3D" id="2.170.16.10">
    <property type="entry name" value="Hedgehog/Intein (Hint) domain"/>
    <property type="match status" value="1"/>
</dbReference>
<organism evidence="3 4">
    <name type="scientific">Rhodobacter xanthinilyticus</name>
    <dbReference type="NCBI Taxonomy" id="1850250"/>
    <lineage>
        <taxon>Bacteria</taxon>
        <taxon>Pseudomonadati</taxon>
        <taxon>Pseudomonadota</taxon>
        <taxon>Alphaproteobacteria</taxon>
        <taxon>Rhodobacterales</taxon>
        <taxon>Rhodobacter group</taxon>
        <taxon>Rhodobacter</taxon>
    </lineage>
</organism>
<dbReference type="KEGG" id="rhp:LPB142_10630"/>
<evidence type="ECO:0000259" key="2">
    <source>
        <dbReference type="Pfam" id="PF13403"/>
    </source>
</evidence>
<sequence>MALYSLQIFSFSAASFSPAWFTPNWNLSDGGWPNVAGAGLTMTAAPAVTALIEDTDLDGSTPSWNPAMTLSAQSLDDDSSHQILMNDITVNGVTYLAADGNVIQDEYEVTLTDGTNTYRFVGISLSPDGGVSSSLIGFAWDGPAPPVGVPLTYVSGSANDYQSVVPCFTPGTEILTPTGPRPIERLRVGDLVTTQGHGAQVLRWIGKRRLSAQVLRAAPELRPIVIAPGALGPGLPARALRVSPQHRMLVRSAIAERMSGTREVLVAAKQLVGLPGITVDTDCTGVVYLHLLFDRHEIVTANGAASESLYTGQQALRAFSRAQRRELLTLFPELLAAPTPPEPARLILSGRLGRRLAQRHLQNARALVEPGANGLRAPPPRVIGAPQG</sequence>
<dbReference type="InterPro" id="IPR028992">
    <property type="entry name" value="Hedgehog/Intein_dom"/>
</dbReference>
<keyword evidence="4" id="KW-1185">Reference proteome</keyword>
<dbReference type="AlphaFoldDB" id="A0A1D9MCY4"/>
<feature type="domain" description="Hedgehog/Intein (Hint)" evidence="2">
    <location>
        <begin position="166"/>
        <end position="312"/>
    </location>
</feature>
<name>A0A1D9MCY4_9RHOB</name>
<dbReference type="Pfam" id="PF13403">
    <property type="entry name" value="Hint_2"/>
    <property type="match status" value="1"/>
</dbReference>
<dbReference type="InterPro" id="IPR006141">
    <property type="entry name" value="Intein_N"/>
</dbReference>
<dbReference type="Proteomes" id="UP000176562">
    <property type="component" value="Chromosome"/>
</dbReference>
<evidence type="ECO:0000313" key="3">
    <source>
        <dbReference type="EMBL" id="AOZ69716.1"/>
    </source>
</evidence>
<proteinExistence type="predicted"/>
<dbReference type="GO" id="GO:0016539">
    <property type="term" value="P:intein-mediated protein splicing"/>
    <property type="evidence" value="ECO:0007669"/>
    <property type="project" value="InterPro"/>
</dbReference>
<gene>
    <name evidence="3" type="ORF">LPB142_10630</name>
</gene>
<accession>A0A1D9MCY4</accession>
<protein>
    <recommendedName>
        <fullName evidence="2">Hedgehog/Intein (Hint) domain-containing protein</fullName>
    </recommendedName>
</protein>
<evidence type="ECO:0000313" key="4">
    <source>
        <dbReference type="Proteomes" id="UP000176562"/>
    </source>
</evidence>
<dbReference type="STRING" id="1850250.LPB142_10630"/>
<feature type="region of interest" description="Disordered" evidence="1">
    <location>
        <begin position="369"/>
        <end position="388"/>
    </location>
</feature>